<gene>
    <name evidence="6" type="ORF">JJJ17_19410</name>
</gene>
<accession>A0A934W1J7</accession>
<evidence type="ECO:0000313" key="6">
    <source>
        <dbReference type="EMBL" id="MBK4218100.1"/>
    </source>
</evidence>
<sequence length="76" mass="8429">MNDCCHEMLRARLRIAGSSFSAIARELSITPSSVSLVSQGHRRSAKIQKAIARKLGTTPEALWPTRYTKEINMTPS</sequence>
<evidence type="ECO:0000256" key="2">
    <source>
        <dbReference type="ARBA" id="ARBA00023015"/>
    </source>
</evidence>
<keyword evidence="4" id="KW-0804">Transcription</keyword>
<evidence type="ECO:0000256" key="1">
    <source>
        <dbReference type="ARBA" id="ARBA00006157"/>
    </source>
</evidence>
<dbReference type="Pfam" id="PF13693">
    <property type="entry name" value="HTH_35"/>
    <property type="match status" value="1"/>
</dbReference>
<protein>
    <submittedName>
        <fullName evidence="6">Helix-turn-helix domain-containing protein</fullName>
    </submittedName>
</protein>
<keyword evidence="3" id="KW-0238">DNA-binding</keyword>
<evidence type="ECO:0000259" key="5">
    <source>
        <dbReference type="Pfam" id="PF13693"/>
    </source>
</evidence>
<evidence type="ECO:0000256" key="3">
    <source>
        <dbReference type="ARBA" id="ARBA00023125"/>
    </source>
</evidence>
<comment type="caution">
    <text evidence="6">The sequence shown here is derived from an EMBL/GenBank/DDBJ whole genome shotgun (WGS) entry which is preliminary data.</text>
</comment>
<dbReference type="SUPFAM" id="SSF47413">
    <property type="entry name" value="lambda repressor-like DNA-binding domains"/>
    <property type="match status" value="1"/>
</dbReference>
<keyword evidence="7" id="KW-1185">Reference proteome</keyword>
<feature type="domain" description="Ner winged helix-turn-helix DNA-binding" evidence="5">
    <location>
        <begin position="10"/>
        <end position="70"/>
    </location>
</feature>
<dbReference type="AlphaFoldDB" id="A0A934W1J7"/>
<evidence type="ECO:0000256" key="4">
    <source>
        <dbReference type="ARBA" id="ARBA00023163"/>
    </source>
</evidence>
<reference evidence="6" key="1">
    <citation type="submission" date="2021-01" db="EMBL/GenBank/DDBJ databases">
        <title>Paracoccus amoyensis sp. nov., isolated from the surface seawater along the coast of Xiamen Island, China.</title>
        <authorList>
            <person name="Lyu L."/>
        </authorList>
    </citation>
    <scope>NUCLEOTIDE SEQUENCE</scope>
    <source>
        <strain evidence="6">MJ17</strain>
    </source>
</reference>
<evidence type="ECO:0000313" key="7">
    <source>
        <dbReference type="Proteomes" id="UP000640485"/>
    </source>
</evidence>
<organism evidence="6 7">
    <name type="scientific">Paracoccus caeni</name>
    <dbReference type="NCBI Taxonomy" id="657651"/>
    <lineage>
        <taxon>Bacteria</taxon>
        <taxon>Pseudomonadati</taxon>
        <taxon>Pseudomonadota</taxon>
        <taxon>Alphaproteobacteria</taxon>
        <taxon>Rhodobacterales</taxon>
        <taxon>Paracoccaceae</taxon>
        <taxon>Paracoccus</taxon>
    </lineage>
</organism>
<dbReference type="Gene3D" id="1.10.260.40">
    <property type="entry name" value="lambda repressor-like DNA-binding domains"/>
    <property type="match status" value="1"/>
</dbReference>
<dbReference type="InterPro" id="IPR010982">
    <property type="entry name" value="Lambda_DNA-bd_dom_sf"/>
</dbReference>
<comment type="similarity">
    <text evidence="1">Belongs to the ner transcriptional regulatory family.</text>
</comment>
<dbReference type="Proteomes" id="UP000640485">
    <property type="component" value="Unassembled WGS sequence"/>
</dbReference>
<dbReference type="InterPro" id="IPR038722">
    <property type="entry name" value="Ner_HTH_dom"/>
</dbReference>
<dbReference type="GO" id="GO:0003677">
    <property type="term" value="F:DNA binding"/>
    <property type="evidence" value="ECO:0007669"/>
    <property type="project" value="UniProtKB-KW"/>
</dbReference>
<keyword evidence="2" id="KW-0805">Transcription regulation</keyword>
<proteinExistence type="inferred from homology"/>
<name>A0A934W1J7_9RHOB</name>
<dbReference type="EMBL" id="JAEPRQ010000012">
    <property type="protein sequence ID" value="MBK4218100.1"/>
    <property type="molecule type" value="Genomic_DNA"/>
</dbReference>